<proteinExistence type="predicted"/>
<name>A0A5C8ERG4_BRAPL</name>
<gene>
    <name evidence="3" type="ORF">EPJ72_09610</name>
</gene>
<sequence length="164" mass="18625">MIKKLLLIIMMAIVLLLSCRNKKTTGVEYSSASSSNETNTNETNTEVNNNKEDIIKHEGTWNGKLKSDNTLEYLTWKFVIKNDASIDVYISGYSYPEPSLSFDKINNPKENTLEFTIIDDYTSYKTISTFNADNSTADVIVEVSFTDEENPTPVYYRGTMTKIN</sequence>
<feature type="chain" id="PRO_5023022761" description="Lipoprotein" evidence="2">
    <location>
        <begin position="23"/>
        <end position="164"/>
    </location>
</feature>
<accession>A0A5C8ERG4</accession>
<evidence type="ECO:0000313" key="4">
    <source>
        <dbReference type="Proteomes" id="UP000323176"/>
    </source>
</evidence>
<protein>
    <recommendedName>
        <fullName evidence="5">Lipoprotein</fullName>
    </recommendedName>
</protein>
<evidence type="ECO:0000256" key="2">
    <source>
        <dbReference type="SAM" id="SignalP"/>
    </source>
</evidence>
<feature type="signal peptide" evidence="2">
    <location>
        <begin position="1"/>
        <end position="22"/>
    </location>
</feature>
<reference evidence="3 4" key="1">
    <citation type="journal article" date="1992" name="Lakartidningen">
        <title>[Penicillin V and not amoxicillin is the first choice preparation in acute otitis].</title>
        <authorList>
            <person name="Kamme C."/>
            <person name="Lundgren K."/>
            <person name="Prellner K."/>
        </authorList>
    </citation>
    <scope>NUCLEOTIDE SEQUENCE [LARGE SCALE GENOMIC DNA]</scope>
    <source>
        <strain evidence="3 4">PC5538III-hc</strain>
    </source>
</reference>
<keyword evidence="2" id="KW-0732">Signal</keyword>
<feature type="region of interest" description="Disordered" evidence="1">
    <location>
        <begin position="28"/>
        <end position="47"/>
    </location>
</feature>
<comment type="caution">
    <text evidence="3">The sequence shown here is derived from an EMBL/GenBank/DDBJ whole genome shotgun (WGS) entry which is preliminary data.</text>
</comment>
<dbReference type="EMBL" id="SAXY01000058">
    <property type="protein sequence ID" value="TXJ39664.1"/>
    <property type="molecule type" value="Genomic_DNA"/>
</dbReference>
<evidence type="ECO:0000256" key="1">
    <source>
        <dbReference type="SAM" id="MobiDB-lite"/>
    </source>
</evidence>
<dbReference type="OrthoDB" id="9923303at2"/>
<dbReference type="Proteomes" id="UP000323176">
    <property type="component" value="Unassembled WGS sequence"/>
</dbReference>
<dbReference type="AlphaFoldDB" id="A0A5C8ERG4"/>
<evidence type="ECO:0000313" key="3">
    <source>
        <dbReference type="EMBL" id="TXJ39664.1"/>
    </source>
</evidence>
<dbReference type="PROSITE" id="PS51257">
    <property type="entry name" value="PROKAR_LIPOPROTEIN"/>
    <property type="match status" value="1"/>
</dbReference>
<organism evidence="3 4">
    <name type="scientific">Brachyspira pilosicoli</name>
    <name type="common">Serpulina pilosicoli</name>
    <dbReference type="NCBI Taxonomy" id="52584"/>
    <lineage>
        <taxon>Bacteria</taxon>
        <taxon>Pseudomonadati</taxon>
        <taxon>Spirochaetota</taxon>
        <taxon>Spirochaetia</taxon>
        <taxon>Brachyspirales</taxon>
        <taxon>Brachyspiraceae</taxon>
        <taxon>Brachyspira</taxon>
    </lineage>
</organism>
<evidence type="ECO:0008006" key="5">
    <source>
        <dbReference type="Google" id="ProtNLM"/>
    </source>
</evidence>